<evidence type="ECO:0000256" key="5">
    <source>
        <dbReference type="ARBA" id="ARBA00022692"/>
    </source>
</evidence>
<evidence type="ECO:0000256" key="1">
    <source>
        <dbReference type="ARBA" id="ARBA00004141"/>
    </source>
</evidence>
<keyword evidence="7" id="KW-0915">Sodium</keyword>
<gene>
    <name evidence="13" type="ORF">AVEN_78734_1</name>
</gene>
<dbReference type="Proteomes" id="UP000499080">
    <property type="component" value="Unassembled WGS sequence"/>
</dbReference>
<sequence length="193" mass="22710">MAKFLERQYAQRLPSVMAPHKKDSTDFVRKLRKGHFDRKDSTDFVRKLRKRRIKDFSSYCKLLCKQSLITGFPVIASTRNLLRKTIKVLVFLACTCGFLYQTSEFLKLYRAYPTIIDIQISKPTEVESPALSFCNTNRIRREAFCLETPEGCAWFHNEDDLCTAYPKYCTKWKKPTLGVSKPLLYLRLRKKYL</sequence>
<dbReference type="PANTHER" id="PTHR11690">
    <property type="entry name" value="AMILORIDE-SENSITIVE SODIUM CHANNEL-RELATED"/>
    <property type="match status" value="1"/>
</dbReference>
<dbReference type="GO" id="GO:0015280">
    <property type="term" value="F:ligand-gated sodium channel activity"/>
    <property type="evidence" value="ECO:0007669"/>
    <property type="project" value="TreeGrafter"/>
</dbReference>
<protein>
    <submittedName>
        <fullName evidence="13">Uncharacterized protein</fullName>
    </submittedName>
</protein>
<keyword evidence="3 12" id="KW-0813">Transport</keyword>
<evidence type="ECO:0000256" key="11">
    <source>
        <dbReference type="ARBA" id="ARBA00023303"/>
    </source>
</evidence>
<keyword evidence="6" id="KW-1133">Transmembrane helix</keyword>
<evidence type="ECO:0000256" key="10">
    <source>
        <dbReference type="ARBA" id="ARBA00023201"/>
    </source>
</evidence>
<comment type="subcellular location">
    <subcellularLocation>
        <location evidence="1">Membrane</location>
        <topology evidence="1">Multi-pass membrane protein</topology>
    </subcellularLocation>
</comment>
<evidence type="ECO:0000256" key="7">
    <source>
        <dbReference type="ARBA" id="ARBA00023053"/>
    </source>
</evidence>
<evidence type="ECO:0000313" key="14">
    <source>
        <dbReference type="Proteomes" id="UP000499080"/>
    </source>
</evidence>
<evidence type="ECO:0000313" key="13">
    <source>
        <dbReference type="EMBL" id="GBN85734.1"/>
    </source>
</evidence>
<evidence type="ECO:0000256" key="6">
    <source>
        <dbReference type="ARBA" id="ARBA00022989"/>
    </source>
</evidence>
<evidence type="ECO:0000256" key="2">
    <source>
        <dbReference type="ARBA" id="ARBA00007193"/>
    </source>
</evidence>
<keyword evidence="9" id="KW-0472">Membrane</keyword>
<dbReference type="Pfam" id="PF00858">
    <property type="entry name" value="ASC"/>
    <property type="match status" value="1"/>
</dbReference>
<keyword evidence="5 12" id="KW-0812">Transmembrane</keyword>
<comment type="caution">
    <text evidence="13">The sequence shown here is derived from an EMBL/GenBank/DDBJ whole genome shotgun (WGS) entry which is preliminary data.</text>
</comment>
<reference evidence="13 14" key="1">
    <citation type="journal article" date="2019" name="Sci. Rep.">
        <title>Orb-weaving spider Araneus ventricosus genome elucidates the spidroin gene catalogue.</title>
        <authorList>
            <person name="Kono N."/>
            <person name="Nakamura H."/>
            <person name="Ohtoshi R."/>
            <person name="Moran D.A.P."/>
            <person name="Shinohara A."/>
            <person name="Yoshida Y."/>
            <person name="Fujiwara M."/>
            <person name="Mori M."/>
            <person name="Tomita M."/>
            <person name="Arakawa K."/>
        </authorList>
    </citation>
    <scope>NUCLEOTIDE SEQUENCE [LARGE SCALE GENOMIC DNA]</scope>
</reference>
<keyword evidence="4 12" id="KW-0894">Sodium channel</keyword>
<evidence type="ECO:0000256" key="8">
    <source>
        <dbReference type="ARBA" id="ARBA00023065"/>
    </source>
</evidence>
<name>A0A4Y2SBX2_ARAVE</name>
<keyword evidence="14" id="KW-1185">Reference proteome</keyword>
<keyword evidence="11 12" id="KW-0407">Ion channel</keyword>
<evidence type="ECO:0000256" key="4">
    <source>
        <dbReference type="ARBA" id="ARBA00022461"/>
    </source>
</evidence>
<dbReference type="GO" id="GO:0005886">
    <property type="term" value="C:plasma membrane"/>
    <property type="evidence" value="ECO:0007669"/>
    <property type="project" value="TreeGrafter"/>
</dbReference>
<evidence type="ECO:0000256" key="12">
    <source>
        <dbReference type="RuleBase" id="RU000679"/>
    </source>
</evidence>
<keyword evidence="8 12" id="KW-0406">Ion transport</keyword>
<comment type="similarity">
    <text evidence="2 12">Belongs to the amiloride-sensitive sodium channel (TC 1.A.6) family.</text>
</comment>
<evidence type="ECO:0000256" key="3">
    <source>
        <dbReference type="ARBA" id="ARBA00022448"/>
    </source>
</evidence>
<dbReference type="InterPro" id="IPR001873">
    <property type="entry name" value="ENaC"/>
</dbReference>
<dbReference type="OrthoDB" id="6435810at2759"/>
<evidence type="ECO:0000256" key="9">
    <source>
        <dbReference type="ARBA" id="ARBA00023136"/>
    </source>
</evidence>
<proteinExistence type="inferred from homology"/>
<dbReference type="AlphaFoldDB" id="A0A4Y2SBX2"/>
<organism evidence="13 14">
    <name type="scientific">Araneus ventricosus</name>
    <name type="common">Orbweaver spider</name>
    <name type="synonym">Epeira ventricosa</name>
    <dbReference type="NCBI Taxonomy" id="182803"/>
    <lineage>
        <taxon>Eukaryota</taxon>
        <taxon>Metazoa</taxon>
        <taxon>Ecdysozoa</taxon>
        <taxon>Arthropoda</taxon>
        <taxon>Chelicerata</taxon>
        <taxon>Arachnida</taxon>
        <taxon>Araneae</taxon>
        <taxon>Araneomorphae</taxon>
        <taxon>Entelegynae</taxon>
        <taxon>Araneoidea</taxon>
        <taxon>Araneidae</taxon>
        <taxon>Araneus</taxon>
    </lineage>
</organism>
<dbReference type="EMBL" id="BGPR01020910">
    <property type="protein sequence ID" value="GBN85734.1"/>
    <property type="molecule type" value="Genomic_DNA"/>
</dbReference>
<accession>A0A4Y2SBX2</accession>
<keyword evidence="10 12" id="KW-0739">Sodium transport</keyword>